<reference evidence="7" key="2">
    <citation type="submission" date="2008-08" db="EMBL/GenBank/DDBJ databases">
        <authorList>
            <consortium name="Diatom Consortium"/>
            <person name="Grigoriev I."/>
            <person name="Grimwood J."/>
            <person name="Kuo A."/>
            <person name="Otillar R.P."/>
            <person name="Salamov A."/>
            <person name="Detter J.C."/>
            <person name="Lindquist E."/>
            <person name="Shapiro H."/>
            <person name="Lucas S."/>
            <person name="Glavina del Rio T."/>
            <person name="Pitluck S."/>
            <person name="Rokhsar D."/>
            <person name="Bowler C."/>
        </authorList>
    </citation>
    <scope>GENOME REANNOTATION</scope>
    <source>
        <strain evidence="7">CCAP 1055/1</strain>
    </source>
</reference>
<evidence type="ECO:0000256" key="3">
    <source>
        <dbReference type="ARBA" id="ARBA00023242"/>
    </source>
</evidence>
<dbReference type="HOGENOM" id="CLU_379249_0_0_1"/>
<evidence type="ECO:0000313" key="7">
    <source>
        <dbReference type="Proteomes" id="UP000000759"/>
    </source>
</evidence>
<dbReference type="OrthoDB" id="48215at2759"/>
<comment type="subcellular location">
    <subcellularLocation>
        <location evidence="1">Nucleus</location>
    </subcellularLocation>
</comment>
<dbReference type="GO" id="GO:0005634">
    <property type="term" value="C:nucleus"/>
    <property type="evidence" value="ECO:0007669"/>
    <property type="project" value="UniProtKB-SubCell"/>
</dbReference>
<proteinExistence type="inferred from homology"/>
<dbReference type="GO" id="GO:0033260">
    <property type="term" value="P:nuclear DNA replication"/>
    <property type="evidence" value="ECO:0007669"/>
    <property type="project" value="TreeGrafter"/>
</dbReference>
<keyword evidence="2" id="KW-0217">Developmental protein</keyword>
<dbReference type="PANTHER" id="PTHR12972:SF0">
    <property type="entry name" value="PROTEIN DOWNSTREAM NEIGHBOR OF SON"/>
    <property type="match status" value="1"/>
</dbReference>
<dbReference type="InterPro" id="IPR024861">
    <property type="entry name" value="Donson"/>
</dbReference>
<dbReference type="PaxDb" id="2850-Phatr47796"/>
<feature type="compositionally biased region" description="Low complexity" evidence="5">
    <location>
        <begin position="96"/>
        <end position="110"/>
    </location>
</feature>
<dbReference type="GeneID" id="7202951"/>
<dbReference type="EMBL" id="CM000617">
    <property type="protein sequence ID" value="EEC46053.1"/>
    <property type="molecule type" value="Genomic_DNA"/>
</dbReference>
<dbReference type="KEGG" id="pti:PHATRDRAFT_47796"/>
<dbReference type="AlphaFoldDB" id="B7G4X7"/>
<evidence type="ECO:0000256" key="2">
    <source>
        <dbReference type="ARBA" id="ARBA00022473"/>
    </source>
</evidence>
<feature type="compositionally biased region" description="Polar residues" evidence="5">
    <location>
        <begin position="321"/>
        <end position="331"/>
    </location>
</feature>
<name>B7G4X7_PHATC</name>
<evidence type="ECO:0000256" key="1">
    <source>
        <dbReference type="ARBA" id="ARBA00004123"/>
    </source>
</evidence>
<feature type="compositionally biased region" description="Polar residues" evidence="5">
    <location>
        <begin position="69"/>
        <end position="78"/>
    </location>
</feature>
<dbReference type="RefSeq" id="XP_002182152.1">
    <property type="nucleotide sequence ID" value="XM_002182116.1"/>
</dbReference>
<feature type="compositionally biased region" description="Polar residues" evidence="5">
    <location>
        <begin position="212"/>
        <end position="227"/>
    </location>
</feature>
<protein>
    <submittedName>
        <fullName evidence="6">Uncharacterized protein</fullName>
    </submittedName>
</protein>
<dbReference type="eggNOG" id="ENOG502SUFE">
    <property type="taxonomic scope" value="Eukaryota"/>
</dbReference>
<reference evidence="6 7" key="1">
    <citation type="journal article" date="2008" name="Nature">
        <title>The Phaeodactylum genome reveals the evolutionary history of diatom genomes.</title>
        <authorList>
            <person name="Bowler C."/>
            <person name="Allen A.E."/>
            <person name="Badger J.H."/>
            <person name="Grimwood J."/>
            <person name="Jabbari K."/>
            <person name="Kuo A."/>
            <person name="Maheswari U."/>
            <person name="Martens C."/>
            <person name="Maumus F."/>
            <person name="Otillar R.P."/>
            <person name="Rayko E."/>
            <person name="Salamov A."/>
            <person name="Vandepoele K."/>
            <person name="Beszteri B."/>
            <person name="Gruber A."/>
            <person name="Heijde M."/>
            <person name="Katinka M."/>
            <person name="Mock T."/>
            <person name="Valentin K."/>
            <person name="Verret F."/>
            <person name="Berges J.A."/>
            <person name="Brownlee C."/>
            <person name="Cadoret J.P."/>
            <person name="Chiovitti A."/>
            <person name="Choi C.J."/>
            <person name="Coesel S."/>
            <person name="De Martino A."/>
            <person name="Detter J.C."/>
            <person name="Durkin C."/>
            <person name="Falciatore A."/>
            <person name="Fournet J."/>
            <person name="Haruta M."/>
            <person name="Huysman M.J."/>
            <person name="Jenkins B.D."/>
            <person name="Jiroutova K."/>
            <person name="Jorgensen R.E."/>
            <person name="Joubert Y."/>
            <person name="Kaplan A."/>
            <person name="Kroger N."/>
            <person name="Kroth P.G."/>
            <person name="La Roche J."/>
            <person name="Lindquist E."/>
            <person name="Lommer M."/>
            <person name="Martin-Jezequel V."/>
            <person name="Lopez P.J."/>
            <person name="Lucas S."/>
            <person name="Mangogna M."/>
            <person name="McGinnis K."/>
            <person name="Medlin L.K."/>
            <person name="Montsant A."/>
            <person name="Oudot-Le Secq M.P."/>
            <person name="Napoli C."/>
            <person name="Obornik M."/>
            <person name="Parker M.S."/>
            <person name="Petit J.L."/>
            <person name="Porcel B.M."/>
            <person name="Poulsen N."/>
            <person name="Robison M."/>
            <person name="Rychlewski L."/>
            <person name="Rynearson T.A."/>
            <person name="Schmutz J."/>
            <person name="Shapiro H."/>
            <person name="Siaut M."/>
            <person name="Stanley M."/>
            <person name="Sussman M.R."/>
            <person name="Taylor A.R."/>
            <person name="Vardi A."/>
            <person name="von Dassow P."/>
            <person name="Vyverman W."/>
            <person name="Willis A."/>
            <person name="Wyrwicz L.S."/>
            <person name="Rokhsar D.S."/>
            <person name="Weissenbach J."/>
            <person name="Armbrust E.V."/>
            <person name="Green B.R."/>
            <person name="Van de Peer Y."/>
            <person name="Grigoriev I.V."/>
        </authorList>
    </citation>
    <scope>NUCLEOTIDE SEQUENCE [LARGE SCALE GENOMIC DNA]</scope>
    <source>
        <strain evidence="6 7">CCAP 1055/1</strain>
    </source>
</reference>
<gene>
    <name evidence="6" type="ORF">PHATRDRAFT_47796</name>
</gene>
<feature type="compositionally biased region" description="Polar residues" evidence="5">
    <location>
        <begin position="126"/>
        <end position="145"/>
    </location>
</feature>
<keyword evidence="3" id="KW-0539">Nucleus</keyword>
<evidence type="ECO:0000313" key="6">
    <source>
        <dbReference type="EMBL" id="EEC46053.1"/>
    </source>
</evidence>
<feature type="region of interest" description="Disordered" evidence="5">
    <location>
        <begin position="1"/>
        <end position="145"/>
    </location>
</feature>
<keyword evidence="7" id="KW-1185">Reference proteome</keyword>
<comment type="similarity">
    <text evidence="4">Belongs to the DONSON family.</text>
</comment>
<feature type="region of interest" description="Disordered" evidence="5">
    <location>
        <begin position="161"/>
        <end position="190"/>
    </location>
</feature>
<sequence>MSETNIRPVREPQTKNEIVNGSRRVLKRSRSRSPVTTRASEAAEEGDVESSLEAASLCPIPSFDYDASRSGSHNSSRAPVSMKVRHRGDIPPRNASTSSVSSSSRSNLFPSDDRSGSRSSSRVDSTTFRPSPSRHGNSSRSRIPTNASSLFGAVMQQVQSEALPADDPRSYRTASPAPQTPQPHHHNMHTNVHDFLNSFQSPFFVPDERDSASTPVPLTPRTPQNDPQWRETRLDQFVTDWSLHTRVHLAGQPHLSVADTNRYSHQGIQHFTLYSQSYGSNGGPPVAPPVRWEAARCYWQYPVEPSNPDISTARVQPLATTTAPLQDTSQDNTRRGTGSKLAPDQFFAQPFTDPTASRNPTVGIRKPYASNPKRTIPLEREWQQAFQSLYHTWVLRIRAFNQLLIPHRDPSIVPHCYFYAVHPSRAVLFRTRLIPTKVHDHKVGDSEESVDGLTLQPEILVSQSTRAMRDFLRSHEIRFAPVDIHGVFPENDDTQTNLDGKFQNTVASPGTKADLEALRRAQVSGKTVGADVSVVRKPRSAPLVMDDPAPHALLIAGHDDCAAAADLCFNTLGHWGVSPRDRTGPLPKLLARGLGPFAHASLQSLRVIKNRGLDHTVESLEIQGYVLPCALPNLVQAIVAVHLAPLG</sequence>
<evidence type="ECO:0000256" key="5">
    <source>
        <dbReference type="SAM" id="MobiDB-lite"/>
    </source>
</evidence>
<dbReference type="PANTHER" id="PTHR12972">
    <property type="entry name" value="DOWNSTREAM NEIGHBOR OF SON"/>
    <property type="match status" value="1"/>
</dbReference>
<evidence type="ECO:0000256" key="4">
    <source>
        <dbReference type="ARBA" id="ARBA00025806"/>
    </source>
</evidence>
<feature type="region of interest" description="Disordered" evidence="5">
    <location>
        <begin position="321"/>
        <end position="368"/>
    </location>
</feature>
<dbReference type="InParanoid" id="B7G4X7"/>
<accession>B7G4X7</accession>
<dbReference type="Proteomes" id="UP000000759">
    <property type="component" value="Chromosome 15"/>
</dbReference>
<feature type="region of interest" description="Disordered" evidence="5">
    <location>
        <begin position="203"/>
        <end position="228"/>
    </location>
</feature>
<organism evidence="6 7">
    <name type="scientific">Phaeodactylum tricornutum (strain CCAP 1055/1)</name>
    <dbReference type="NCBI Taxonomy" id="556484"/>
    <lineage>
        <taxon>Eukaryota</taxon>
        <taxon>Sar</taxon>
        <taxon>Stramenopiles</taxon>
        <taxon>Ochrophyta</taxon>
        <taxon>Bacillariophyta</taxon>
        <taxon>Bacillariophyceae</taxon>
        <taxon>Bacillariophycidae</taxon>
        <taxon>Naviculales</taxon>
        <taxon>Phaeodactylaceae</taxon>
        <taxon>Phaeodactylum</taxon>
    </lineage>
</organism>